<reference evidence="2 3" key="1">
    <citation type="submission" date="2014-05" db="EMBL/GenBank/DDBJ databases">
        <authorList>
            <person name="Rizzardi K."/>
            <person name="Winiecka-Krusnell J."/>
            <person name="Ramliden M."/>
            <person name="Alm E."/>
            <person name="Andersson S."/>
            <person name="Byfors S."/>
        </authorList>
    </citation>
    <scope>NUCLEOTIDE SEQUENCE [LARGE SCALE GENOMIC DNA]</scope>
    <source>
        <strain evidence="2 3">LEGN</strain>
    </source>
</reference>
<accession>A0A0A2SSQ1</accession>
<dbReference type="Proteomes" id="UP000054422">
    <property type="component" value="Unassembled WGS sequence"/>
</dbReference>
<protein>
    <submittedName>
        <fullName evidence="2">Uncharacterized protein</fullName>
    </submittedName>
</protein>
<sequence>MPRAKLDSTDKSICTRENRPCIPDPDSVSEEQLLAAVADGESHWSNDYEEMAGIASATLRRMKAYGYKSVSELISKDPNFAYKKSLGPRGQVGYPCHYWVELVPTSLSLFGTLGTFILQIF</sequence>
<dbReference type="EMBL" id="JNCF01000068">
    <property type="protein sequence ID" value="KGP62434.1"/>
    <property type="molecule type" value="Genomic_DNA"/>
</dbReference>
<name>A0A0A2SSQ1_9GAMM</name>
<dbReference type="RefSeq" id="WP_241480554.1">
    <property type="nucleotide sequence ID" value="NZ_JNCF01000068.1"/>
</dbReference>
<feature type="compositionally biased region" description="Basic and acidic residues" evidence="1">
    <location>
        <begin position="1"/>
        <end position="19"/>
    </location>
</feature>
<keyword evidence="3" id="KW-1185">Reference proteome</keyword>
<dbReference type="AlphaFoldDB" id="A0A0A2SSQ1"/>
<gene>
    <name evidence="2" type="ORF">EP47_06685</name>
</gene>
<evidence type="ECO:0000313" key="2">
    <source>
        <dbReference type="EMBL" id="KGP62434.1"/>
    </source>
</evidence>
<evidence type="ECO:0000313" key="3">
    <source>
        <dbReference type="Proteomes" id="UP000054422"/>
    </source>
</evidence>
<comment type="caution">
    <text evidence="2">The sequence shown here is derived from an EMBL/GenBank/DDBJ whole genome shotgun (WGS) entry which is preliminary data.</text>
</comment>
<feature type="region of interest" description="Disordered" evidence="1">
    <location>
        <begin position="1"/>
        <end position="21"/>
    </location>
</feature>
<organism evidence="2 3">
    <name type="scientific">Legionella norrlandica</name>
    <dbReference type="NCBI Taxonomy" id="1498499"/>
    <lineage>
        <taxon>Bacteria</taxon>
        <taxon>Pseudomonadati</taxon>
        <taxon>Pseudomonadota</taxon>
        <taxon>Gammaproteobacteria</taxon>
        <taxon>Legionellales</taxon>
        <taxon>Legionellaceae</taxon>
        <taxon>Legionella</taxon>
    </lineage>
</organism>
<proteinExistence type="predicted"/>
<evidence type="ECO:0000256" key="1">
    <source>
        <dbReference type="SAM" id="MobiDB-lite"/>
    </source>
</evidence>